<dbReference type="Pfam" id="PF13456">
    <property type="entry name" value="RVT_3"/>
    <property type="match status" value="1"/>
</dbReference>
<name>A0A833X7D8_JUGRE</name>
<dbReference type="PANTHER" id="PTHR47723:SF21">
    <property type="entry name" value="POLYNUCLEOTIDYL TRANSFERASE, RIBONUCLEASE H-LIKE SUPERFAMILY PROTEIN"/>
    <property type="match status" value="1"/>
</dbReference>
<protein>
    <recommendedName>
        <fullName evidence="1">RNase H type-1 domain-containing protein</fullName>
    </recommendedName>
</protein>
<reference evidence="2" key="2">
    <citation type="submission" date="2020-03" db="EMBL/GenBank/DDBJ databases">
        <title>Walnut 2.0.</title>
        <authorList>
            <person name="Marrano A."/>
            <person name="Britton M."/>
            <person name="Zimin A.V."/>
            <person name="Zaini P.A."/>
            <person name="Workman R."/>
            <person name="Puiu D."/>
            <person name="Bianco L."/>
            <person name="Allen B.J."/>
            <person name="Troggio M."/>
            <person name="Leslie C.A."/>
            <person name="Timp W."/>
            <person name="Dendekar A."/>
            <person name="Salzberg S.L."/>
            <person name="Neale D.B."/>
        </authorList>
    </citation>
    <scope>NUCLEOTIDE SEQUENCE</scope>
    <source>
        <tissue evidence="2">Leaves</tissue>
    </source>
</reference>
<dbReference type="Proteomes" id="UP000619265">
    <property type="component" value="Unassembled WGS sequence"/>
</dbReference>
<dbReference type="InterPro" id="IPR053151">
    <property type="entry name" value="RNase_H-like"/>
</dbReference>
<dbReference type="GO" id="GO:0004523">
    <property type="term" value="F:RNA-DNA hybrid ribonuclease activity"/>
    <property type="evidence" value="ECO:0007669"/>
    <property type="project" value="InterPro"/>
</dbReference>
<organism evidence="2 3">
    <name type="scientific">Juglans regia</name>
    <name type="common">English walnut</name>
    <dbReference type="NCBI Taxonomy" id="51240"/>
    <lineage>
        <taxon>Eukaryota</taxon>
        <taxon>Viridiplantae</taxon>
        <taxon>Streptophyta</taxon>
        <taxon>Embryophyta</taxon>
        <taxon>Tracheophyta</taxon>
        <taxon>Spermatophyta</taxon>
        <taxon>Magnoliopsida</taxon>
        <taxon>eudicotyledons</taxon>
        <taxon>Gunneridae</taxon>
        <taxon>Pentapetalae</taxon>
        <taxon>rosids</taxon>
        <taxon>fabids</taxon>
        <taxon>Fagales</taxon>
        <taxon>Juglandaceae</taxon>
        <taxon>Juglans</taxon>
    </lineage>
</organism>
<evidence type="ECO:0000313" key="2">
    <source>
        <dbReference type="EMBL" id="KAF5462881.1"/>
    </source>
</evidence>
<gene>
    <name evidence="2" type="ORF">F2P56_018850</name>
</gene>
<reference evidence="2" key="1">
    <citation type="submission" date="2015-10" db="EMBL/GenBank/DDBJ databases">
        <authorList>
            <person name="Martinez-Garcia P.J."/>
            <person name="Crepeau M.W."/>
            <person name="Puiu D."/>
            <person name="Gonzalez-Ibeas D."/>
            <person name="Whalen J."/>
            <person name="Stevens K."/>
            <person name="Paul R."/>
            <person name="Butterfield T."/>
            <person name="Britton M."/>
            <person name="Reagan R."/>
            <person name="Chakraborty S."/>
            <person name="Walawage S.L."/>
            <person name="Vasquez-Gross H.A."/>
            <person name="Cardeno C."/>
            <person name="Famula R."/>
            <person name="Pratt K."/>
            <person name="Kuruganti S."/>
            <person name="Aradhya M.K."/>
            <person name="Leslie C.A."/>
            <person name="Dandekar A.M."/>
            <person name="Salzberg S.L."/>
            <person name="Wegrzyn J.L."/>
            <person name="Langley C.H."/>
            <person name="Neale D.B."/>
        </authorList>
    </citation>
    <scope>NUCLEOTIDE SEQUENCE</scope>
    <source>
        <tissue evidence="2">Leaves</tissue>
    </source>
</reference>
<proteinExistence type="predicted"/>
<dbReference type="InterPro" id="IPR036397">
    <property type="entry name" value="RNaseH_sf"/>
</dbReference>
<dbReference type="Gramene" id="Jr08_16060_p1">
    <property type="protein sequence ID" value="cds.Jr08_16060_p1"/>
    <property type="gene ID" value="Jr08_16060"/>
</dbReference>
<feature type="domain" description="RNase H type-1" evidence="1">
    <location>
        <begin position="7"/>
        <end position="99"/>
    </location>
</feature>
<comment type="caution">
    <text evidence="2">The sequence shown here is derived from an EMBL/GenBank/DDBJ whole genome shotgun (WGS) entry which is preliminary data.</text>
</comment>
<evidence type="ECO:0000259" key="1">
    <source>
        <dbReference type="Pfam" id="PF13456"/>
    </source>
</evidence>
<evidence type="ECO:0000313" key="3">
    <source>
        <dbReference type="Proteomes" id="UP000619265"/>
    </source>
</evidence>
<dbReference type="CDD" id="cd06222">
    <property type="entry name" value="RNase_H_like"/>
    <property type="match status" value="1"/>
</dbReference>
<dbReference type="Gene3D" id="3.30.420.10">
    <property type="entry name" value="Ribonuclease H-like superfamily/Ribonuclease H"/>
    <property type="match status" value="1"/>
</dbReference>
<sequence length="101" mass="10913">MHAAIDKGNSKLGIGVVIRDSEGSIIASLCSSTPLNPDPLLWEAVVAHRATSLCVEFGLHQIILEGDSLAVVKAVQHKEDSWSSTGMVIRDIKLMFSKTRN</sequence>
<accession>A0A833X7D8</accession>
<dbReference type="InterPro" id="IPR044730">
    <property type="entry name" value="RNase_H-like_dom_plant"/>
</dbReference>
<dbReference type="EMBL" id="LIHL02000008">
    <property type="protein sequence ID" value="KAF5462881.1"/>
    <property type="molecule type" value="Genomic_DNA"/>
</dbReference>
<dbReference type="AlphaFoldDB" id="A0A833X7D8"/>
<dbReference type="GO" id="GO:0003676">
    <property type="term" value="F:nucleic acid binding"/>
    <property type="evidence" value="ECO:0007669"/>
    <property type="project" value="InterPro"/>
</dbReference>
<dbReference type="PANTHER" id="PTHR47723">
    <property type="entry name" value="OS05G0353850 PROTEIN"/>
    <property type="match status" value="1"/>
</dbReference>
<dbReference type="InterPro" id="IPR002156">
    <property type="entry name" value="RNaseH_domain"/>
</dbReference>